<dbReference type="InterPro" id="IPR016163">
    <property type="entry name" value="Ald_DH_C"/>
</dbReference>
<evidence type="ECO:0000313" key="13">
    <source>
        <dbReference type="Proteomes" id="UP000007879"/>
    </source>
</evidence>
<evidence type="ECO:0000313" key="12">
    <source>
        <dbReference type="EnsemblMetazoa" id="Aqu2.1.41439_001"/>
    </source>
</evidence>
<accession>A0A1X7VNH4</accession>
<dbReference type="GO" id="GO:0003842">
    <property type="term" value="F:L-glutamate gamma-semialdehyde dehydrogenase activity"/>
    <property type="evidence" value="ECO:0007669"/>
    <property type="project" value="UniProtKB-UniRule"/>
</dbReference>
<dbReference type="CDD" id="cd07123">
    <property type="entry name" value="ALDH_F4-17_P5CDH"/>
    <property type="match status" value="1"/>
</dbReference>
<evidence type="ECO:0000256" key="6">
    <source>
        <dbReference type="ARBA" id="ARBA00048142"/>
    </source>
</evidence>
<keyword evidence="5 9" id="KW-0642">Proline metabolism</keyword>
<evidence type="ECO:0000256" key="7">
    <source>
        <dbReference type="PROSITE-ProRule" id="PRU10007"/>
    </source>
</evidence>
<dbReference type="InterPro" id="IPR029510">
    <property type="entry name" value="Ald_DH_CS_GLU"/>
</dbReference>
<evidence type="ECO:0000256" key="2">
    <source>
        <dbReference type="ARBA" id="ARBA00009986"/>
    </source>
</evidence>
<dbReference type="Pfam" id="PF00171">
    <property type="entry name" value="Aldedh"/>
    <property type="match status" value="1"/>
</dbReference>
<dbReference type="Proteomes" id="UP000007879">
    <property type="component" value="Unassembled WGS sequence"/>
</dbReference>
<dbReference type="PROSITE" id="PS00070">
    <property type="entry name" value="ALDEHYDE_DEHYDR_CYS"/>
    <property type="match status" value="1"/>
</dbReference>
<comment type="catalytic activity">
    <reaction evidence="6 9">
        <text>L-glutamate 5-semialdehyde + NAD(+) + H2O = L-glutamate + NADH + 2 H(+)</text>
        <dbReference type="Rhea" id="RHEA:30235"/>
        <dbReference type="ChEBI" id="CHEBI:15377"/>
        <dbReference type="ChEBI" id="CHEBI:15378"/>
        <dbReference type="ChEBI" id="CHEBI:29985"/>
        <dbReference type="ChEBI" id="CHEBI:57540"/>
        <dbReference type="ChEBI" id="CHEBI:57945"/>
        <dbReference type="ChEBI" id="CHEBI:58066"/>
        <dbReference type="EC" id="1.2.1.88"/>
    </reaction>
</comment>
<dbReference type="NCBIfam" id="TIGR01236">
    <property type="entry name" value="D1pyr5carbox1"/>
    <property type="match status" value="1"/>
</dbReference>
<dbReference type="UniPathway" id="UPA00261">
    <property type="reaction ID" value="UER00374"/>
</dbReference>
<dbReference type="FunFam" id="3.40.309.10:FF:000005">
    <property type="entry name" value="1-pyrroline-5-carboxylate dehydrogenase 1"/>
    <property type="match status" value="1"/>
</dbReference>
<dbReference type="PANTHER" id="PTHR42862:SF1">
    <property type="entry name" value="DELTA-1-PYRROLINE-5-CARBOXYLATE DEHYDROGENASE 2, ISOFORM A-RELATED"/>
    <property type="match status" value="1"/>
</dbReference>
<dbReference type="GO" id="GO:0010133">
    <property type="term" value="P:L-proline catabolic process to L-glutamate"/>
    <property type="evidence" value="ECO:0007669"/>
    <property type="project" value="UniProtKB-UniRule"/>
</dbReference>
<dbReference type="SUPFAM" id="SSF53720">
    <property type="entry name" value="ALDH-like"/>
    <property type="match status" value="1"/>
</dbReference>
<dbReference type="FunFam" id="3.40.605.10:FF:000006">
    <property type="entry name" value="1-pyrroline-5-carboxylate dehydrogenase"/>
    <property type="match status" value="1"/>
</dbReference>
<evidence type="ECO:0000256" key="8">
    <source>
        <dbReference type="RuleBase" id="RU003345"/>
    </source>
</evidence>
<dbReference type="InterPro" id="IPR050485">
    <property type="entry name" value="Proline_metab_enzyme"/>
</dbReference>
<comment type="similarity">
    <text evidence="2 8">Belongs to the aldehyde dehydrogenase family.</text>
</comment>
<evidence type="ECO:0000256" key="5">
    <source>
        <dbReference type="ARBA" id="ARBA00023062"/>
    </source>
</evidence>
<reference evidence="12" key="2">
    <citation type="submission" date="2017-05" db="UniProtKB">
        <authorList>
            <consortium name="EnsemblMetazoa"/>
        </authorList>
    </citation>
    <scope>IDENTIFICATION</scope>
</reference>
<gene>
    <name evidence="12" type="primary">100641410</name>
</gene>
<feature type="domain" description="Aldehyde dehydrogenase" evidence="11">
    <location>
        <begin position="78"/>
        <end position="533"/>
    </location>
</feature>
<dbReference type="InParanoid" id="A0A1X7VNH4"/>
<dbReference type="InterPro" id="IPR016160">
    <property type="entry name" value="Ald_DH_CS_CYS"/>
</dbReference>
<dbReference type="eggNOG" id="KOG2455">
    <property type="taxonomic scope" value="Eukaryota"/>
</dbReference>
<reference evidence="13" key="1">
    <citation type="journal article" date="2010" name="Nature">
        <title>The Amphimedon queenslandica genome and the evolution of animal complexity.</title>
        <authorList>
            <person name="Srivastava M."/>
            <person name="Simakov O."/>
            <person name="Chapman J."/>
            <person name="Fahey B."/>
            <person name="Gauthier M.E."/>
            <person name="Mitros T."/>
            <person name="Richards G.S."/>
            <person name="Conaco C."/>
            <person name="Dacre M."/>
            <person name="Hellsten U."/>
            <person name="Larroux C."/>
            <person name="Putnam N.H."/>
            <person name="Stanke M."/>
            <person name="Adamska M."/>
            <person name="Darling A."/>
            <person name="Degnan S.M."/>
            <person name="Oakley T.H."/>
            <person name="Plachetzki D.C."/>
            <person name="Zhai Y."/>
            <person name="Adamski M."/>
            <person name="Calcino A."/>
            <person name="Cummins S.F."/>
            <person name="Goodstein D.M."/>
            <person name="Harris C."/>
            <person name="Jackson D.J."/>
            <person name="Leys S.P."/>
            <person name="Shu S."/>
            <person name="Woodcroft B.J."/>
            <person name="Vervoort M."/>
            <person name="Kosik K.S."/>
            <person name="Manning G."/>
            <person name="Degnan B.M."/>
            <person name="Rokhsar D.S."/>
        </authorList>
    </citation>
    <scope>NUCLEOTIDE SEQUENCE [LARGE SCALE GENOMIC DNA]</scope>
</reference>
<name>A0A1X7VNH4_AMPQE</name>
<dbReference type="PROSITE" id="PS00687">
    <property type="entry name" value="ALDEHYDE_DEHYDR_GLU"/>
    <property type="match status" value="1"/>
</dbReference>
<dbReference type="STRING" id="400682.A0A1X7VNH4"/>
<dbReference type="InterPro" id="IPR016161">
    <property type="entry name" value="Ald_DH/histidinol_DH"/>
</dbReference>
<dbReference type="GO" id="GO:0005759">
    <property type="term" value="C:mitochondrial matrix"/>
    <property type="evidence" value="ECO:0007669"/>
    <property type="project" value="TreeGrafter"/>
</dbReference>
<keyword evidence="4 9" id="KW-0520">NAD</keyword>
<dbReference type="EnsemblMetazoa" id="Aqu2.1.41439_001">
    <property type="protein sequence ID" value="Aqu2.1.41439_001"/>
    <property type="gene ID" value="Aqu2.1.41439"/>
</dbReference>
<dbReference type="PANTHER" id="PTHR42862">
    <property type="entry name" value="DELTA-1-PYRROLINE-5-CARBOXYLATE DEHYDROGENASE 1, ISOFORM A-RELATED"/>
    <property type="match status" value="1"/>
</dbReference>
<protein>
    <recommendedName>
        <fullName evidence="9 10">Multifunctional fusion protein</fullName>
    </recommendedName>
    <domain>
        <recommendedName>
            <fullName evidence="10">Delta-1-pyrroline-5-carboxylate dehydrogenase</fullName>
            <shortName evidence="10">P5C dehydrogenase</shortName>
        </recommendedName>
        <alternativeName>
            <fullName evidence="9">L-glutamate gamma-semialdehyde dehydrogenase</fullName>
        </alternativeName>
    </domain>
    <domain>
        <recommendedName>
            <fullName evidence="9">L-glutamate gamma-semialdehyde dehydrogenase</fullName>
            <ecNumber evidence="9">1.2.1.88</ecNumber>
        </recommendedName>
    </domain>
</protein>
<dbReference type="InterPro" id="IPR015590">
    <property type="entry name" value="Aldehyde_DH_dom"/>
</dbReference>
<dbReference type="EC" id="1.2.1.88" evidence="9"/>
<dbReference type="EnsemblMetazoa" id="XM_003383491.3">
    <property type="protein sequence ID" value="XP_003383539.2"/>
    <property type="gene ID" value="LOC100641410"/>
</dbReference>
<evidence type="ECO:0000256" key="9">
    <source>
        <dbReference type="RuleBase" id="RU366016"/>
    </source>
</evidence>
<dbReference type="InterPro" id="IPR005931">
    <property type="entry name" value="P5CDH/ALDH4A1"/>
</dbReference>
<sequence>MALFIKGARHASCIISRFYSSPAVVVPRMINEPMLSFSRDSSERTELQNVLKELKDGGSQEIPCVVGGREVFTGNIMKRECPYDVSRTVATYHYATKELIQEAIDCSLKAREEWDNLPYEHRAAVFLKAADLISTKYRYHLLATTMIGQGKTAFQAEIDATCELIDFYRYAVEAANDMYWTQPPHNPKGVWNRLEYRGLEGFVASISPFNFTAIGGNLGGTPTLMGNVTVWKPSDAAILSNWYVFKVLREAGVPDGVINFVPAPPQDFGDTVTASPHLSAISFTGSAKTFKHLWKQVGANIESYRSFPRLVGECGGKNFHLIHETADLQSVINGTLRSGFEYSGQKCSACSRVYVPESVWSQIKDEFLNQVKDIKVGPGEDFTSFTSSVIDKPAFDKITGYLDYAKSNPELTILAGGESDDSVGYYVQPTVIQTTNPRNKLMSEEIFGPVLTVYVFPDNKWDETLRLIDETSPYGLTGSIYARDRTVIEKARRVLRNATGNLYINDKSTGSVVGQQPFGGSRMSGTNDKSGATSYVFKWVSPISIKETFVPMTTWGYPSVDKN</sequence>
<organism evidence="12">
    <name type="scientific">Amphimedon queenslandica</name>
    <name type="common">Sponge</name>
    <dbReference type="NCBI Taxonomy" id="400682"/>
    <lineage>
        <taxon>Eukaryota</taxon>
        <taxon>Metazoa</taxon>
        <taxon>Porifera</taxon>
        <taxon>Demospongiae</taxon>
        <taxon>Heteroscleromorpha</taxon>
        <taxon>Haplosclerida</taxon>
        <taxon>Niphatidae</taxon>
        <taxon>Amphimedon</taxon>
    </lineage>
</organism>
<comment type="pathway">
    <text evidence="1 9">Amino-acid degradation; L-proline degradation into L-glutamate; L-glutamate from L-proline: step 2/2.</text>
</comment>
<proteinExistence type="inferred from homology"/>
<dbReference type="FunCoup" id="A0A1X7VNH4">
    <property type="interactions" value="670"/>
</dbReference>
<evidence type="ECO:0000256" key="4">
    <source>
        <dbReference type="ARBA" id="ARBA00023027"/>
    </source>
</evidence>
<evidence type="ECO:0000259" key="11">
    <source>
        <dbReference type="Pfam" id="PF00171"/>
    </source>
</evidence>
<dbReference type="Gene3D" id="3.40.605.10">
    <property type="entry name" value="Aldehyde Dehydrogenase, Chain A, domain 1"/>
    <property type="match status" value="1"/>
</dbReference>
<dbReference type="InterPro" id="IPR016162">
    <property type="entry name" value="Ald_DH_N"/>
</dbReference>
<dbReference type="AlphaFoldDB" id="A0A1X7VNH4"/>
<evidence type="ECO:0000256" key="3">
    <source>
        <dbReference type="ARBA" id="ARBA00023002"/>
    </source>
</evidence>
<dbReference type="OrthoDB" id="5322683at2759"/>
<keyword evidence="13" id="KW-1185">Reference proteome</keyword>
<dbReference type="Gene3D" id="3.40.309.10">
    <property type="entry name" value="Aldehyde Dehydrogenase, Chain A, domain 2"/>
    <property type="match status" value="1"/>
</dbReference>
<evidence type="ECO:0000256" key="1">
    <source>
        <dbReference type="ARBA" id="ARBA00004786"/>
    </source>
</evidence>
<evidence type="ECO:0000256" key="10">
    <source>
        <dbReference type="RuleBase" id="RU366030"/>
    </source>
</evidence>
<dbReference type="KEGG" id="aqu:100641410"/>
<feature type="active site" evidence="7">
    <location>
        <position position="313"/>
    </location>
</feature>
<keyword evidence="3 8" id="KW-0560">Oxidoreductase</keyword>